<dbReference type="SUPFAM" id="SSF51338">
    <property type="entry name" value="Composite domain of metallo-dependent hydrolases"/>
    <property type="match status" value="1"/>
</dbReference>
<dbReference type="NCBIfam" id="NF011987">
    <property type="entry name" value="PRK15446.2-3"/>
    <property type="match status" value="1"/>
</dbReference>
<reference evidence="2 3" key="1">
    <citation type="submission" date="2019-03" db="EMBL/GenBank/DDBJ databases">
        <title>Genomic Encyclopedia of Type Strains, Phase III (KMG-III): the genomes of soil and plant-associated and newly described type strains.</title>
        <authorList>
            <person name="Whitman W."/>
        </authorList>
    </citation>
    <scope>NUCLEOTIDE SEQUENCE [LARGE SCALE GENOMIC DNA]</scope>
    <source>
        <strain evidence="2 3">CGMCC 1.7002</strain>
    </source>
</reference>
<evidence type="ECO:0000313" key="2">
    <source>
        <dbReference type="EMBL" id="TDQ63782.1"/>
    </source>
</evidence>
<gene>
    <name evidence="2" type="ORF">ATL17_1790</name>
</gene>
<dbReference type="GO" id="GO:0016810">
    <property type="term" value="F:hydrolase activity, acting on carbon-nitrogen (but not peptide) bonds"/>
    <property type="evidence" value="ECO:0007669"/>
    <property type="project" value="InterPro"/>
</dbReference>
<dbReference type="Gene3D" id="3.20.20.140">
    <property type="entry name" value="Metal-dependent hydrolases"/>
    <property type="match status" value="2"/>
</dbReference>
<proteinExistence type="predicted"/>
<protein>
    <submittedName>
        <fullName evidence="2">Alpha-D-ribose 1-methylphosphonate 5-triphosphate diphosphatase</fullName>
    </submittedName>
</protein>
<dbReference type="Gene3D" id="2.30.40.10">
    <property type="entry name" value="Urease, subunit C, domain 1"/>
    <property type="match status" value="2"/>
</dbReference>
<dbReference type="AlphaFoldDB" id="A0A4R6VNI7"/>
<dbReference type="InterPro" id="IPR032466">
    <property type="entry name" value="Metal_Hydrolase"/>
</dbReference>
<dbReference type="Pfam" id="PF07969">
    <property type="entry name" value="Amidohydro_3"/>
    <property type="match status" value="1"/>
</dbReference>
<organism evidence="2 3">
    <name type="scientific">Maritalea mobilis</name>
    <dbReference type="NCBI Taxonomy" id="483324"/>
    <lineage>
        <taxon>Bacteria</taxon>
        <taxon>Pseudomonadati</taxon>
        <taxon>Pseudomonadota</taxon>
        <taxon>Alphaproteobacteria</taxon>
        <taxon>Hyphomicrobiales</taxon>
        <taxon>Devosiaceae</taxon>
        <taxon>Maritalea</taxon>
    </lineage>
</organism>
<dbReference type="PIRSF" id="PIRSF038971">
    <property type="entry name" value="PhnM"/>
    <property type="match status" value="1"/>
</dbReference>
<evidence type="ECO:0000313" key="3">
    <source>
        <dbReference type="Proteomes" id="UP000295391"/>
    </source>
</evidence>
<dbReference type="PANTHER" id="PTHR43135:SF3">
    <property type="entry name" value="ALPHA-D-RIBOSE 1-METHYLPHOSPHONATE 5-TRIPHOSPHATE DIPHOSPHATASE"/>
    <property type="match status" value="1"/>
</dbReference>
<dbReference type="GO" id="GO:0019700">
    <property type="term" value="P:organic phosphonate catabolic process"/>
    <property type="evidence" value="ECO:0007669"/>
    <property type="project" value="InterPro"/>
</dbReference>
<accession>A0A4R6VNI7</accession>
<keyword evidence="3" id="KW-1185">Reference proteome</keyword>
<evidence type="ECO:0000259" key="1">
    <source>
        <dbReference type="Pfam" id="PF07969"/>
    </source>
</evidence>
<dbReference type="Proteomes" id="UP000295391">
    <property type="component" value="Unassembled WGS sequence"/>
</dbReference>
<sequence length="391" mass="42273">MNSTAAKVARPIYIANGTVLQNDELVHADLWTENGRIAAAKVDGDALRLNAEGLLVLPGIIDVHGDAFERSIMPRASVSFDLDLAFQDTDQQLAANGITTAYHGLTISWEPGLRSLENAKKFMAALAAERGKFRVDHRVQLRWETFAFDAVGDVAAWLAQKPTPALAFNDHTTSTIERVESGNLTKLAGWASRCGLTPDEYVAMVYRMAERRAEVPAAVAELAAQAKQSGAVILSHDDVTKENRAYYRDLGADISEFPMTLEALHDANSHGEHAVFGAPNVVRGGSHNGSLNAADMADQELCTILASDYHYPSLINAAFALTKRKNMSLAQSWALISKNPAAAMHLTDRGTLEAGNRADIILVREQDGLPQVVATLSNGELAYLADGDLLR</sequence>
<dbReference type="InterPro" id="IPR051781">
    <property type="entry name" value="Metallo-dep_Hydrolase"/>
</dbReference>
<dbReference type="PANTHER" id="PTHR43135">
    <property type="entry name" value="ALPHA-D-RIBOSE 1-METHYLPHOSPHONATE 5-TRIPHOSPHATE DIPHOSPHATASE"/>
    <property type="match status" value="1"/>
</dbReference>
<dbReference type="EMBL" id="SNYR01000002">
    <property type="protein sequence ID" value="TDQ63782.1"/>
    <property type="molecule type" value="Genomic_DNA"/>
</dbReference>
<name>A0A4R6VNI7_9HYPH</name>
<dbReference type="NCBIfam" id="NF011990">
    <property type="entry name" value="PRK15446.2-6"/>
    <property type="match status" value="1"/>
</dbReference>
<dbReference type="SUPFAM" id="SSF51556">
    <property type="entry name" value="Metallo-dependent hydrolases"/>
    <property type="match status" value="1"/>
</dbReference>
<feature type="domain" description="Amidohydrolase 3" evidence="1">
    <location>
        <begin position="93"/>
        <end position="365"/>
    </location>
</feature>
<dbReference type="InterPro" id="IPR011059">
    <property type="entry name" value="Metal-dep_hydrolase_composite"/>
</dbReference>
<comment type="caution">
    <text evidence="2">The sequence shown here is derived from an EMBL/GenBank/DDBJ whole genome shotgun (WGS) entry which is preliminary data.</text>
</comment>
<dbReference type="RefSeq" id="WP_166638966.1">
    <property type="nucleotide sequence ID" value="NZ_SNYR01000002.1"/>
</dbReference>
<dbReference type="InterPro" id="IPR012696">
    <property type="entry name" value="PhnM"/>
</dbReference>
<dbReference type="InterPro" id="IPR013108">
    <property type="entry name" value="Amidohydro_3"/>
</dbReference>